<keyword evidence="2" id="KW-0472">Membrane</keyword>
<feature type="signal peptide" evidence="3">
    <location>
        <begin position="1"/>
        <end position="21"/>
    </location>
</feature>
<dbReference type="Proteomes" id="UP001367316">
    <property type="component" value="Unassembled WGS sequence"/>
</dbReference>
<comment type="caution">
    <text evidence="4">The sequence shown here is derived from an EMBL/GenBank/DDBJ whole genome shotgun (WGS) entry which is preliminary data.</text>
</comment>
<keyword evidence="5" id="KW-1185">Reference proteome</keyword>
<sequence length="273" mass="30931">MLTQSLTRSFVYLLTCSLAHSIAPTRLDASISSLSSPGVLSPKHHTPGQQRQQQRLINAHVFSFSASNAIHSTHSRNPKTKSISPHGGILVAGVLVDWRFWFGDERLEFGVWRGGGRRGLRDCRIDRGVAGQDRQKGVSQSVSDVGRRRGLEEGEHSDGRWRLGHVGYIRARQRSEARKGVPQTGRRAGCAVRHALVFYFHLYFFHLFIFFYFLWCLLACCQVSGRGRTPGASLHWIALGTQVRLKRRRRLQHSSTALTPSRHERLLCPLFPW</sequence>
<keyword evidence="2" id="KW-1133">Transmembrane helix</keyword>
<organism evidence="4 5">
    <name type="scientific">Phyllosticta paracitricarpa</name>
    <dbReference type="NCBI Taxonomy" id="2016321"/>
    <lineage>
        <taxon>Eukaryota</taxon>
        <taxon>Fungi</taxon>
        <taxon>Dikarya</taxon>
        <taxon>Ascomycota</taxon>
        <taxon>Pezizomycotina</taxon>
        <taxon>Dothideomycetes</taxon>
        <taxon>Dothideomycetes incertae sedis</taxon>
        <taxon>Botryosphaeriales</taxon>
        <taxon>Phyllostictaceae</taxon>
        <taxon>Phyllosticta</taxon>
    </lineage>
</organism>
<gene>
    <name evidence="4" type="ORF">JOL62DRAFT_244394</name>
</gene>
<evidence type="ECO:0000313" key="5">
    <source>
        <dbReference type="Proteomes" id="UP001367316"/>
    </source>
</evidence>
<evidence type="ECO:0000256" key="1">
    <source>
        <dbReference type="SAM" id="MobiDB-lite"/>
    </source>
</evidence>
<evidence type="ECO:0008006" key="6">
    <source>
        <dbReference type="Google" id="ProtNLM"/>
    </source>
</evidence>
<accession>A0ABR1MYQ4</accession>
<feature type="chain" id="PRO_5047405255" description="Secreted protein" evidence="3">
    <location>
        <begin position="22"/>
        <end position="273"/>
    </location>
</feature>
<feature type="region of interest" description="Disordered" evidence="1">
    <location>
        <begin position="131"/>
        <end position="157"/>
    </location>
</feature>
<evidence type="ECO:0000256" key="3">
    <source>
        <dbReference type="SAM" id="SignalP"/>
    </source>
</evidence>
<evidence type="ECO:0000313" key="4">
    <source>
        <dbReference type="EMBL" id="KAK7608089.1"/>
    </source>
</evidence>
<proteinExistence type="predicted"/>
<protein>
    <recommendedName>
        <fullName evidence="6">Secreted protein</fullName>
    </recommendedName>
</protein>
<dbReference type="EMBL" id="JBBPBF010000031">
    <property type="protein sequence ID" value="KAK7608089.1"/>
    <property type="molecule type" value="Genomic_DNA"/>
</dbReference>
<feature type="compositionally biased region" description="Basic and acidic residues" evidence="1">
    <location>
        <begin position="145"/>
        <end position="157"/>
    </location>
</feature>
<reference evidence="4 5" key="1">
    <citation type="submission" date="2024-04" db="EMBL/GenBank/DDBJ databases">
        <title>Phyllosticta paracitricarpa is synonymous to the EU quarantine fungus P. citricarpa based on phylogenomic analyses.</title>
        <authorList>
            <consortium name="Lawrence Berkeley National Laboratory"/>
            <person name="Van ingen-buijs V.A."/>
            <person name="Van westerhoven A.C."/>
            <person name="Haridas S."/>
            <person name="Skiadas P."/>
            <person name="Martin F."/>
            <person name="Groenewald J.Z."/>
            <person name="Crous P.W."/>
            <person name="Seidl M.F."/>
        </authorList>
    </citation>
    <scope>NUCLEOTIDE SEQUENCE [LARGE SCALE GENOMIC DNA]</scope>
    <source>
        <strain evidence="4 5">CBS 141358</strain>
    </source>
</reference>
<evidence type="ECO:0000256" key="2">
    <source>
        <dbReference type="SAM" id="Phobius"/>
    </source>
</evidence>
<name>A0ABR1MYQ4_9PEZI</name>
<keyword evidence="3" id="KW-0732">Signal</keyword>
<keyword evidence="2" id="KW-0812">Transmembrane</keyword>
<feature type="transmembrane region" description="Helical" evidence="2">
    <location>
        <begin position="196"/>
        <end position="215"/>
    </location>
</feature>